<evidence type="ECO:0000256" key="7">
    <source>
        <dbReference type="ARBA" id="ARBA00023212"/>
    </source>
</evidence>
<evidence type="ECO:0000256" key="6">
    <source>
        <dbReference type="ARBA" id="ARBA00022912"/>
    </source>
</evidence>
<evidence type="ECO:0000256" key="1">
    <source>
        <dbReference type="ARBA" id="ARBA00004245"/>
    </source>
</evidence>
<dbReference type="InterPro" id="IPR018980">
    <property type="entry name" value="FERM_PH-like_C"/>
</dbReference>
<dbReference type="PROSITE" id="PS50055">
    <property type="entry name" value="TYR_PHOSPHATASE_PTP"/>
    <property type="match status" value="1"/>
</dbReference>
<dbReference type="Gene3D" id="3.90.190.10">
    <property type="entry name" value="Protein tyrosine phosphatase superfamily"/>
    <property type="match status" value="1"/>
</dbReference>
<dbReference type="InterPro" id="IPR029071">
    <property type="entry name" value="Ubiquitin-like_domsf"/>
</dbReference>
<dbReference type="InterPro" id="IPR019748">
    <property type="entry name" value="FERM_central"/>
</dbReference>
<dbReference type="CDD" id="cd14473">
    <property type="entry name" value="FERM_B-lobe"/>
    <property type="match status" value="1"/>
</dbReference>
<dbReference type="GO" id="GO:0004725">
    <property type="term" value="F:protein tyrosine phosphatase activity"/>
    <property type="evidence" value="ECO:0007669"/>
    <property type="project" value="UniProtKB-EC"/>
</dbReference>
<dbReference type="InterPro" id="IPR016130">
    <property type="entry name" value="Tyr_Pase_AS"/>
</dbReference>
<dbReference type="SMART" id="SM01196">
    <property type="entry name" value="FERM_C"/>
    <property type="match status" value="1"/>
</dbReference>
<feature type="region of interest" description="Disordered" evidence="8">
    <location>
        <begin position="491"/>
        <end position="543"/>
    </location>
</feature>
<feature type="compositionally biased region" description="Polar residues" evidence="8">
    <location>
        <begin position="616"/>
        <end position="630"/>
    </location>
</feature>
<comment type="similarity">
    <text evidence="2">Belongs to the protein-tyrosine phosphatase family. Non-receptor class subfamily.</text>
</comment>
<dbReference type="InterPro" id="IPR011993">
    <property type="entry name" value="PH-like_dom_sf"/>
</dbReference>
<name>A0A5K3EJR2_MESCO</name>
<sequence>MTFQLKGSYSVSAAENPSRLLPFKPIICNVVFLDDKSELFKLEKNARGQVLIDLVFDFIELLERDFFGLQYNDFNCNPGPLLRWLEPSKSLKKQLRGATSHTLWFRVKFYVPDPLWLQEEFTRYLVYLQVRKDVLSGSLTATAPILAKMAGLCLQSELGDYSVEDCKPGYTNHIRLVPNQTSDFEVEATEAHKSYRSYVPAAAELEYLNIARRLDLYGVHPQDVIDRDRQKLSIGVSAQGVSVFRDTRRIVLYSWDNIERISFSKKAFAVHLKRPSRASSLTKVDHSLELSTTLGNTRLNRSPTFTFDSAKRAKVFWQFAVTCHTFFRVKEPTGITAYSAVNGKSGSQSNPISATAAFSNPQLLPYSSSSPSGFSRLFLGRGARTRRSLSVGTAGPGLERTMSTLMELRRRSRSIERGFLRGVSRRFTRRQNYAPPGSTLSVSVLNAYESRDSLGMQSVPSLLGDTTQLQHQPPDYAATTPDEDITALQRQHSEDRGLTQSATKLKSDRAFPRKFRSSAPPLSRVKKDEPAASHKWDLQKSAKMPTMDNLHDHVHTLTLVKENGKPTSGGDRTTVGGSSPEQDSSKRKDLGLSRSPVTPRLETVLPRPTAFFASGKRTSSSELNKQSAQLKPSAEKSLSARRSMGSNRSINDLKYQHPAEMTSARSPCAAETSASPNCTDENLVVVRIRPNAEGQFGFNVNGGADLNKPVIVTRVGEEMPAGTCFPRLHPGDQVLRINGREISDHTHQQVVNFIRAAAENHSGVLELIVKPSDYLAESATDDHLPETGDAPPRPPKSAMAELKASANESAQAPIWLPTSALGVGGSPKHYLSSPPAPPKVNPKPRLGGSSTLRLKSTSGSGPKKILVSDTERLHHSIQAIENGLADGSLIRQFELLERRKLTATMLDAKSYENLPKNRYRDISPYDQTRVRIEGVTGDYINASFVKMSIPKANLQKEYIAAQGPLPNTCLDFWQMCWEQKSELIVMLTSVQEQGRFKCHKYWPDPKNTFEYTWNQPKSSIKASPTSGKRFQLRISNIKEEPRKDIFYREFQLQRTVSTANSFSTHNSPPSTYHLRVIPFTGDKTSSPEAGEIRRVVQLQYVTWPDHGVPGDCGDLIEFVEQMRQLRGEINSVPAVVHCSAGIGRTGVVILLDTAVDMIRAGSPVDPLEMVHQMRNYREMLIQTPAQFEFACEAIVKYYSDTVRKRLQMKNR</sequence>
<organism evidence="13">
    <name type="scientific">Mesocestoides corti</name>
    <name type="common">Flatworm</name>
    <dbReference type="NCBI Taxonomy" id="53468"/>
    <lineage>
        <taxon>Eukaryota</taxon>
        <taxon>Metazoa</taxon>
        <taxon>Spiralia</taxon>
        <taxon>Lophotrochozoa</taxon>
        <taxon>Platyhelminthes</taxon>
        <taxon>Cestoda</taxon>
        <taxon>Eucestoda</taxon>
        <taxon>Cyclophyllidea</taxon>
        <taxon>Mesocestoididae</taxon>
        <taxon>Mesocestoides</taxon>
    </lineage>
</organism>
<dbReference type="Gene3D" id="1.20.80.10">
    <property type="match status" value="1"/>
</dbReference>
<keyword evidence="4" id="KW-0963">Cytoplasm</keyword>
<dbReference type="SMART" id="SM00295">
    <property type="entry name" value="B41"/>
    <property type="match status" value="1"/>
</dbReference>
<feature type="domain" description="PDZ" evidence="12">
    <location>
        <begin position="685"/>
        <end position="759"/>
    </location>
</feature>
<dbReference type="InterPro" id="IPR035963">
    <property type="entry name" value="FERM_2"/>
</dbReference>
<feature type="region of interest" description="Disordered" evidence="8">
    <location>
        <begin position="825"/>
        <end position="865"/>
    </location>
</feature>
<dbReference type="PROSITE" id="PS00383">
    <property type="entry name" value="TYR_PHOSPHATASE_1"/>
    <property type="match status" value="1"/>
</dbReference>
<dbReference type="GO" id="GO:0005856">
    <property type="term" value="C:cytoskeleton"/>
    <property type="evidence" value="ECO:0007669"/>
    <property type="project" value="UniProtKB-SubCell"/>
</dbReference>
<dbReference type="InterPro" id="IPR003595">
    <property type="entry name" value="Tyr_Pase_cat"/>
</dbReference>
<evidence type="ECO:0000259" key="10">
    <source>
        <dbReference type="PROSITE" id="PS50056"/>
    </source>
</evidence>
<dbReference type="InterPro" id="IPR014352">
    <property type="entry name" value="FERM/acyl-CoA-bd_prot_sf"/>
</dbReference>
<dbReference type="Pfam" id="PF00373">
    <property type="entry name" value="FERM_M"/>
    <property type="match status" value="1"/>
</dbReference>
<dbReference type="Gene3D" id="3.10.20.90">
    <property type="entry name" value="Phosphatidylinositol 3-kinase Catalytic Subunit, Chain A, domain 1"/>
    <property type="match status" value="1"/>
</dbReference>
<dbReference type="PROSITE" id="PS50106">
    <property type="entry name" value="PDZ"/>
    <property type="match status" value="1"/>
</dbReference>
<feature type="region of interest" description="Disordered" evidence="8">
    <location>
        <begin position="779"/>
        <end position="804"/>
    </location>
</feature>
<feature type="domain" description="Tyrosine-protein phosphatase" evidence="9">
    <location>
        <begin position="889"/>
        <end position="1197"/>
    </location>
</feature>
<accession>A0A5K3EJR2</accession>
<comment type="subcellular location">
    <subcellularLocation>
        <location evidence="1">Cytoplasm</location>
        <location evidence="1">Cytoskeleton</location>
    </subcellularLocation>
</comment>
<dbReference type="PROSITE" id="PS50056">
    <property type="entry name" value="TYR_PHOSPHATASE_2"/>
    <property type="match status" value="1"/>
</dbReference>
<protein>
    <recommendedName>
        <fullName evidence="3">protein-tyrosine-phosphatase</fullName>
        <ecNumber evidence="3">3.1.3.48</ecNumber>
    </recommendedName>
</protein>
<dbReference type="SMART" id="SM00228">
    <property type="entry name" value="PDZ"/>
    <property type="match status" value="1"/>
</dbReference>
<dbReference type="AlphaFoldDB" id="A0A5K3EJR2"/>
<dbReference type="InterPro" id="IPR036034">
    <property type="entry name" value="PDZ_sf"/>
</dbReference>
<evidence type="ECO:0000256" key="2">
    <source>
        <dbReference type="ARBA" id="ARBA00009649"/>
    </source>
</evidence>
<evidence type="ECO:0000313" key="13">
    <source>
        <dbReference type="WBParaSite" id="MCU_001114-RI"/>
    </source>
</evidence>
<dbReference type="InterPro" id="IPR000387">
    <property type="entry name" value="Tyr_Pase_dom"/>
</dbReference>
<dbReference type="SUPFAM" id="SSF54236">
    <property type="entry name" value="Ubiquitin-like"/>
    <property type="match status" value="1"/>
</dbReference>
<dbReference type="Pfam" id="PF00102">
    <property type="entry name" value="Y_phosphatase"/>
    <property type="match status" value="1"/>
</dbReference>
<evidence type="ECO:0000256" key="8">
    <source>
        <dbReference type="SAM" id="MobiDB-lite"/>
    </source>
</evidence>
<dbReference type="SMART" id="SM00194">
    <property type="entry name" value="PTPc"/>
    <property type="match status" value="1"/>
</dbReference>
<evidence type="ECO:0000259" key="12">
    <source>
        <dbReference type="PROSITE" id="PS50106"/>
    </source>
</evidence>
<proteinExistence type="inferred from homology"/>
<feature type="domain" description="FERM" evidence="11">
    <location>
        <begin position="26"/>
        <end position="331"/>
    </location>
</feature>
<dbReference type="SMART" id="SM00404">
    <property type="entry name" value="PTPc_motif"/>
    <property type="match status" value="1"/>
</dbReference>
<feature type="region of interest" description="Disordered" evidence="8">
    <location>
        <begin position="560"/>
        <end position="648"/>
    </location>
</feature>
<dbReference type="Gene3D" id="2.30.42.10">
    <property type="match status" value="1"/>
</dbReference>
<evidence type="ECO:0000256" key="3">
    <source>
        <dbReference type="ARBA" id="ARBA00013064"/>
    </source>
</evidence>
<dbReference type="Gene3D" id="2.30.29.30">
    <property type="entry name" value="Pleckstrin-homology domain (PH domain)/Phosphotyrosine-binding domain (PTB)"/>
    <property type="match status" value="1"/>
</dbReference>
<dbReference type="InterPro" id="IPR019749">
    <property type="entry name" value="Band_41_domain"/>
</dbReference>
<feature type="domain" description="Tyrosine specific protein phosphatases" evidence="10">
    <location>
        <begin position="1113"/>
        <end position="1188"/>
    </location>
</feature>
<feature type="compositionally biased region" description="Polar residues" evidence="8">
    <location>
        <begin position="848"/>
        <end position="860"/>
    </location>
</feature>
<dbReference type="InterPro" id="IPR000299">
    <property type="entry name" value="FERM_domain"/>
</dbReference>
<dbReference type="PANTHER" id="PTHR45706:SF4">
    <property type="entry name" value="TYROSINE-PROTEIN PHOSPHATASE"/>
    <property type="match status" value="1"/>
</dbReference>
<reference evidence="13" key="1">
    <citation type="submission" date="2019-11" db="UniProtKB">
        <authorList>
            <consortium name="WormBaseParasite"/>
        </authorList>
    </citation>
    <scope>IDENTIFICATION</scope>
</reference>
<feature type="compositionally biased region" description="Basic and acidic residues" evidence="8">
    <location>
        <begin position="525"/>
        <end position="540"/>
    </location>
</feature>
<dbReference type="WBParaSite" id="MCU_001114-RI">
    <property type="protein sequence ID" value="MCU_001114-RI"/>
    <property type="gene ID" value="MCU_001114"/>
</dbReference>
<keyword evidence="7" id="KW-0206">Cytoskeleton</keyword>
<dbReference type="SUPFAM" id="SSF50729">
    <property type="entry name" value="PH domain-like"/>
    <property type="match status" value="1"/>
</dbReference>
<evidence type="ECO:0000259" key="11">
    <source>
        <dbReference type="PROSITE" id="PS50057"/>
    </source>
</evidence>
<dbReference type="InterPro" id="IPR000242">
    <property type="entry name" value="PTP_cat"/>
</dbReference>
<dbReference type="PANTHER" id="PTHR45706">
    <property type="entry name" value="TYROSINE-PROTEIN PHOSPHATASE"/>
    <property type="match status" value="1"/>
</dbReference>
<dbReference type="PRINTS" id="PR00700">
    <property type="entry name" value="PRTYPHPHTASE"/>
</dbReference>
<dbReference type="InterPro" id="IPR001478">
    <property type="entry name" value="PDZ"/>
</dbReference>
<dbReference type="SUPFAM" id="SSF47031">
    <property type="entry name" value="Second domain of FERM"/>
    <property type="match status" value="1"/>
</dbReference>
<dbReference type="Pfam" id="PF09379">
    <property type="entry name" value="FERM_N"/>
    <property type="match status" value="1"/>
</dbReference>
<dbReference type="InterPro" id="IPR029021">
    <property type="entry name" value="Prot-tyrosine_phosphatase-like"/>
</dbReference>
<keyword evidence="5" id="KW-0378">Hydrolase</keyword>
<dbReference type="Pfam" id="PF09380">
    <property type="entry name" value="FERM_C"/>
    <property type="match status" value="1"/>
</dbReference>
<dbReference type="SUPFAM" id="SSF52799">
    <property type="entry name" value="(Phosphotyrosine protein) phosphatases II"/>
    <property type="match status" value="1"/>
</dbReference>
<dbReference type="Pfam" id="PF00595">
    <property type="entry name" value="PDZ"/>
    <property type="match status" value="1"/>
</dbReference>
<evidence type="ECO:0000259" key="9">
    <source>
        <dbReference type="PROSITE" id="PS50055"/>
    </source>
</evidence>
<dbReference type="EC" id="3.1.3.48" evidence="3"/>
<dbReference type="PROSITE" id="PS50057">
    <property type="entry name" value="FERM_3"/>
    <property type="match status" value="1"/>
</dbReference>
<evidence type="ECO:0000256" key="4">
    <source>
        <dbReference type="ARBA" id="ARBA00022490"/>
    </source>
</evidence>
<keyword evidence="6" id="KW-0904">Protein phosphatase</keyword>
<evidence type="ECO:0000256" key="5">
    <source>
        <dbReference type="ARBA" id="ARBA00022801"/>
    </source>
</evidence>
<dbReference type="InterPro" id="IPR018979">
    <property type="entry name" value="FERM_N"/>
</dbReference>
<dbReference type="PRINTS" id="PR00935">
    <property type="entry name" value="BAND41"/>
</dbReference>
<dbReference type="SUPFAM" id="SSF50156">
    <property type="entry name" value="PDZ domain-like"/>
    <property type="match status" value="1"/>
</dbReference>
<dbReference type="InterPro" id="IPR019747">
    <property type="entry name" value="FERM_CS"/>
</dbReference>
<dbReference type="PROSITE" id="PS00660">
    <property type="entry name" value="FERM_1"/>
    <property type="match status" value="1"/>
</dbReference>